<protein>
    <submittedName>
        <fullName evidence="1">Uncharacterized protein</fullName>
    </submittedName>
</protein>
<dbReference type="Proteomes" id="UP001054945">
    <property type="component" value="Unassembled WGS sequence"/>
</dbReference>
<comment type="caution">
    <text evidence="1">The sequence shown here is derived from an EMBL/GenBank/DDBJ whole genome shotgun (WGS) entry which is preliminary data.</text>
</comment>
<name>A0AAV4PU13_CAEEX</name>
<dbReference type="EMBL" id="BPLR01004951">
    <property type="protein sequence ID" value="GIX98697.1"/>
    <property type="molecule type" value="Genomic_DNA"/>
</dbReference>
<evidence type="ECO:0000313" key="2">
    <source>
        <dbReference type="Proteomes" id="UP001054945"/>
    </source>
</evidence>
<dbReference type="AlphaFoldDB" id="A0AAV4PU13"/>
<proteinExistence type="predicted"/>
<accession>A0AAV4PU13</accession>
<sequence>MDILFNSTFETLRILLAVLRIVLFCPSSTMLPLLNPNRHQSNMKENQIIRSRRTSGITPSYITNMNRNAMQLLISVSNEKTPLPIKHQLITQSFLLEDGRLHHNRTKPYPTKMNRHARKKIYPTISIYIYIQYGVNQNPRKKNETSFLWSGNIRSSLKTSFVAPRPGRDRLRRGCCCFSTKSRV</sequence>
<organism evidence="1 2">
    <name type="scientific">Caerostris extrusa</name>
    <name type="common">Bark spider</name>
    <name type="synonym">Caerostris bankana</name>
    <dbReference type="NCBI Taxonomy" id="172846"/>
    <lineage>
        <taxon>Eukaryota</taxon>
        <taxon>Metazoa</taxon>
        <taxon>Ecdysozoa</taxon>
        <taxon>Arthropoda</taxon>
        <taxon>Chelicerata</taxon>
        <taxon>Arachnida</taxon>
        <taxon>Araneae</taxon>
        <taxon>Araneomorphae</taxon>
        <taxon>Entelegynae</taxon>
        <taxon>Araneoidea</taxon>
        <taxon>Araneidae</taxon>
        <taxon>Caerostris</taxon>
    </lineage>
</organism>
<gene>
    <name evidence="1" type="ORF">CEXT_83601</name>
</gene>
<evidence type="ECO:0000313" key="1">
    <source>
        <dbReference type="EMBL" id="GIX98697.1"/>
    </source>
</evidence>
<reference evidence="1 2" key="1">
    <citation type="submission" date="2021-06" db="EMBL/GenBank/DDBJ databases">
        <title>Caerostris extrusa draft genome.</title>
        <authorList>
            <person name="Kono N."/>
            <person name="Arakawa K."/>
        </authorList>
    </citation>
    <scope>NUCLEOTIDE SEQUENCE [LARGE SCALE GENOMIC DNA]</scope>
</reference>
<keyword evidence="2" id="KW-1185">Reference proteome</keyword>